<dbReference type="CDD" id="cd01647">
    <property type="entry name" value="RT_LTR"/>
    <property type="match status" value="1"/>
</dbReference>
<keyword evidence="29" id="KW-0539">Nucleus</keyword>
<dbReference type="GO" id="GO:0003677">
    <property type="term" value="F:DNA binding"/>
    <property type="evidence" value="ECO:0007669"/>
    <property type="project" value="UniProtKB-KW"/>
</dbReference>
<dbReference type="Pfam" id="PF00665">
    <property type="entry name" value="rve"/>
    <property type="match status" value="1"/>
</dbReference>
<dbReference type="GO" id="GO:0004523">
    <property type="term" value="F:RNA-DNA hybrid ribonuclease activity"/>
    <property type="evidence" value="ECO:0007669"/>
    <property type="project" value="UniProtKB-EC"/>
</dbReference>
<keyword evidence="6" id="KW-0963">Cytoplasm</keyword>
<dbReference type="FunFam" id="1.10.340.70:FF:000001">
    <property type="entry name" value="Retrovirus-related Pol polyprotein from transposon gypsy-like Protein"/>
    <property type="match status" value="1"/>
</dbReference>
<dbReference type="CDD" id="cd09274">
    <property type="entry name" value="RNase_HI_RT_Ty3"/>
    <property type="match status" value="1"/>
</dbReference>
<evidence type="ECO:0000256" key="18">
    <source>
        <dbReference type="ARBA" id="ARBA00022801"/>
    </source>
</evidence>
<dbReference type="GO" id="GO:0042575">
    <property type="term" value="C:DNA polymerase complex"/>
    <property type="evidence" value="ECO:0007669"/>
    <property type="project" value="UniProtKB-ARBA"/>
</dbReference>
<keyword evidence="41" id="KW-1185">Reference proteome</keyword>
<evidence type="ECO:0000256" key="10">
    <source>
        <dbReference type="ARBA" id="ARBA00022695"/>
    </source>
</evidence>
<proteinExistence type="predicted"/>
<evidence type="ECO:0000313" key="41">
    <source>
        <dbReference type="Proteomes" id="UP001430953"/>
    </source>
</evidence>
<feature type="compositionally biased region" description="Acidic residues" evidence="37">
    <location>
        <begin position="601"/>
        <end position="618"/>
    </location>
</feature>
<evidence type="ECO:0000256" key="19">
    <source>
        <dbReference type="ARBA" id="ARBA00022833"/>
    </source>
</evidence>
<evidence type="ECO:0000256" key="33">
    <source>
        <dbReference type="ARBA" id="ARBA00055265"/>
    </source>
</evidence>
<name>A0AAW2GP36_9HYME</name>
<dbReference type="GO" id="GO:0003723">
    <property type="term" value="F:RNA binding"/>
    <property type="evidence" value="ECO:0007669"/>
    <property type="project" value="UniProtKB-KW"/>
</dbReference>
<evidence type="ECO:0000256" key="5">
    <source>
        <dbReference type="ARBA" id="ARBA00012493"/>
    </source>
</evidence>
<dbReference type="Pfam" id="PF17917">
    <property type="entry name" value="RT_RNaseH"/>
    <property type="match status" value="1"/>
</dbReference>
<keyword evidence="8" id="KW-0645">Protease</keyword>
<evidence type="ECO:0000256" key="9">
    <source>
        <dbReference type="ARBA" id="ARBA00022679"/>
    </source>
</evidence>
<dbReference type="InterPro" id="IPR041588">
    <property type="entry name" value="Integrase_H2C2"/>
</dbReference>
<keyword evidence="23" id="KW-0229">DNA integration</keyword>
<comment type="subcellular location">
    <subcellularLocation>
        <location evidence="4">Cytoplasm</location>
    </subcellularLocation>
    <subcellularLocation>
        <location evidence="3">Nucleus</location>
    </subcellularLocation>
</comment>
<dbReference type="FunFam" id="3.10.20.370:FF:000001">
    <property type="entry name" value="Retrovirus-related Pol polyprotein from transposon 17.6-like protein"/>
    <property type="match status" value="1"/>
</dbReference>
<dbReference type="InterPro" id="IPR043128">
    <property type="entry name" value="Rev_trsase/Diguanyl_cyclase"/>
</dbReference>
<feature type="region of interest" description="Disordered" evidence="37">
    <location>
        <begin position="555"/>
        <end position="623"/>
    </location>
</feature>
<feature type="domain" description="Integrase catalytic" evidence="39">
    <location>
        <begin position="845"/>
        <end position="1006"/>
    </location>
</feature>
<dbReference type="GO" id="GO:0005737">
    <property type="term" value="C:cytoplasm"/>
    <property type="evidence" value="ECO:0007669"/>
    <property type="project" value="UniProtKB-SubCell"/>
</dbReference>
<dbReference type="Gene3D" id="3.30.70.270">
    <property type="match status" value="2"/>
</dbReference>
<dbReference type="GO" id="GO:0006508">
    <property type="term" value="P:proteolysis"/>
    <property type="evidence" value="ECO:0007669"/>
    <property type="project" value="UniProtKB-KW"/>
</dbReference>
<comment type="function">
    <text evidence="2">The aspartyl protease (PR) mediates the proteolytic cleavages of the Gag and Gag-Pol polyproteins after assembly of the VLP.</text>
</comment>
<evidence type="ECO:0000256" key="13">
    <source>
        <dbReference type="ARBA" id="ARBA00022741"/>
    </source>
</evidence>
<evidence type="ECO:0000313" key="40">
    <source>
        <dbReference type="EMBL" id="KAL0128587.1"/>
    </source>
</evidence>
<dbReference type="AlphaFoldDB" id="A0AAW2GP36"/>
<evidence type="ECO:0000256" key="25">
    <source>
        <dbReference type="ARBA" id="ARBA00022932"/>
    </source>
</evidence>
<dbReference type="InterPro" id="IPR000477">
    <property type="entry name" value="RT_dom"/>
</dbReference>
<evidence type="ECO:0000256" key="24">
    <source>
        <dbReference type="ARBA" id="ARBA00022918"/>
    </source>
</evidence>
<evidence type="ECO:0000256" key="20">
    <source>
        <dbReference type="ARBA" id="ARBA00022840"/>
    </source>
</evidence>
<sequence>MELLRLDHVSVSEKENVTNLIKSSQDRFHIPGEMLTFTQVLQHQIPTTDDQPINTRQYRFPQKHKEEINKQVDELLKGKIIKPSQSPYNTPIWIVPKKNDSQGNKRWRMVLDFRSLNEKTFGDAYPLPNIVDILDQLGGARYFSVCDLASGFHQIKMDPKDSHKTAFTTPFGHYEFERMPFGLKNAPATFQRLMDLVLTGLQGRELFVYMDDIVIYAKTLEEHERKYHLLIQRLREANLKLQPDKCEFLKSKVTYLGHVISKDGVTPDPKKLEAVKLFPRPKTPKNIKQFLGLAGYYRRFIPSFSKLAKPLTVLLKNDTAFEWTSNQEEAFELLKQKLCEEPVLQYPDFSQPFILTTDASGLAVGGILSQGKINKDQPVAYASRTLIDNEVKYDTYEKEALAIVYCVKHFRPYLYGRKFTLVTDHKPLLWFKHAQDANMRILRWRLKLAEYDYDVVYKAGKTNVNADALSRNPVEEIPCNIINPAKKLNPNNPKDAELIAQMLEESDNDSEEDDDYKLYLSDEEEIDNVPIKNDSVPFTNQELKEPSQEIVEQALIHDPPTERRIQTRSQTAKKERMESLKEKIIEKENERIEELEIQKEDPDEEKESDDGSESESETDENKNLLVITDIQDIPNNIIETRDLLFLRKDNITYFTDTEGNPFDSGSQKLFERNELPKIRTLSLGEAQPIKYKKYYHIILPISEGVREGPTLTLQHISTAIKNLRAISEELNLQTISIAKTDLVNNVPWSEIKNLLHIIFLNSPTKLIICNGSIKYPPRDLRSSIIGEMHCSPTGGHRGVNKTYNRIKHKYYWENLKQEVQLYIQQCLQCQLKKLVRVKTKQPMLITDTPGTSFDKIAMDIVGPLPKTDRGNEYILTMQDQLTKFCMGIPLQNQTSETIAEVFVDRFVCVLGAPKAILTDQGRNFISDLIKKVAKIFRIRKFRTTAFHPQSNGSLERSHHALGEYLKQYANKQKEWDKWVGLAMFNYNTCVHEATKHTPYELVFGKIARVPTDEPLGPEEKLASYDDYLIGLVTQLHNLQTNAFKNVTEAKEKSKKLYDRKINPKTFKPGDYVFLLKGPKPGKFGNQYTGPHEVLEILNKNNATNIIH</sequence>
<evidence type="ECO:0000259" key="38">
    <source>
        <dbReference type="PROSITE" id="PS50878"/>
    </source>
</evidence>
<keyword evidence="25" id="KW-0239">DNA-directed DNA polymerase</keyword>
<keyword evidence="15" id="KW-0688">Ribosomal frameshifting</keyword>
<keyword evidence="30" id="KW-0511">Multifunctional enzyme</keyword>
<keyword evidence="14" id="KW-0064">Aspartyl protease</keyword>
<evidence type="ECO:0000256" key="17">
    <source>
        <dbReference type="ARBA" id="ARBA00022771"/>
    </source>
</evidence>
<evidence type="ECO:0000259" key="39">
    <source>
        <dbReference type="PROSITE" id="PS50994"/>
    </source>
</evidence>
<feature type="compositionally biased region" description="Basic and acidic residues" evidence="37">
    <location>
        <begin position="572"/>
        <end position="600"/>
    </location>
</feature>
<dbReference type="GO" id="GO:0015074">
    <property type="term" value="P:DNA integration"/>
    <property type="evidence" value="ECO:0007669"/>
    <property type="project" value="UniProtKB-KW"/>
</dbReference>
<dbReference type="GO" id="GO:0005524">
    <property type="term" value="F:ATP binding"/>
    <property type="evidence" value="ECO:0007669"/>
    <property type="project" value="UniProtKB-KW"/>
</dbReference>
<dbReference type="SUPFAM" id="SSF53098">
    <property type="entry name" value="Ribonuclease H-like"/>
    <property type="match status" value="1"/>
</dbReference>
<keyword evidence="27" id="KW-0238">DNA-binding</keyword>
<keyword evidence="21" id="KW-0460">Magnesium</keyword>
<dbReference type="Proteomes" id="UP001430953">
    <property type="component" value="Unassembled WGS sequence"/>
</dbReference>
<evidence type="ECO:0000256" key="11">
    <source>
        <dbReference type="ARBA" id="ARBA00022722"/>
    </source>
</evidence>
<evidence type="ECO:0000256" key="14">
    <source>
        <dbReference type="ARBA" id="ARBA00022750"/>
    </source>
</evidence>
<evidence type="ECO:0000256" key="16">
    <source>
        <dbReference type="ARBA" id="ARBA00022759"/>
    </source>
</evidence>
<evidence type="ECO:0000256" key="23">
    <source>
        <dbReference type="ARBA" id="ARBA00022908"/>
    </source>
</evidence>
<evidence type="ECO:0000256" key="7">
    <source>
        <dbReference type="ARBA" id="ARBA00022612"/>
    </source>
</evidence>
<evidence type="ECO:0000256" key="22">
    <source>
        <dbReference type="ARBA" id="ARBA00022884"/>
    </source>
</evidence>
<dbReference type="PROSITE" id="PS50994">
    <property type="entry name" value="INTEGRASE"/>
    <property type="match status" value="1"/>
</dbReference>
<feature type="domain" description="Reverse transcriptase" evidence="38">
    <location>
        <begin position="76"/>
        <end position="260"/>
    </location>
</feature>
<keyword evidence="13" id="KW-0547">Nucleotide-binding</keyword>
<comment type="function">
    <text evidence="32">Integrase (IN) targets the VLP to the nucleus, where a subparticle preintegration complex (PIC) containing at least integrase and the newly synthesized dsDNA copy of the retrotransposon must transit the nuclear membrane. Once in the nucleus, integrase performs the integration of the dsDNA into the host genome.</text>
</comment>
<dbReference type="FunFam" id="3.30.70.270:FF:000026">
    <property type="entry name" value="Transposon Ty3-G Gag-Pol polyprotein"/>
    <property type="match status" value="1"/>
</dbReference>
<dbReference type="PANTHER" id="PTHR37984:SF5">
    <property type="entry name" value="PROTEIN NYNRIN-LIKE"/>
    <property type="match status" value="1"/>
</dbReference>
<dbReference type="GO" id="GO:0003964">
    <property type="term" value="F:RNA-directed DNA polymerase activity"/>
    <property type="evidence" value="ECO:0007669"/>
    <property type="project" value="UniProtKB-KW"/>
</dbReference>
<evidence type="ECO:0000256" key="3">
    <source>
        <dbReference type="ARBA" id="ARBA00004123"/>
    </source>
</evidence>
<evidence type="ECO:0000256" key="29">
    <source>
        <dbReference type="ARBA" id="ARBA00023242"/>
    </source>
</evidence>
<dbReference type="GO" id="GO:0003887">
    <property type="term" value="F:DNA-directed DNA polymerase activity"/>
    <property type="evidence" value="ECO:0007669"/>
    <property type="project" value="UniProtKB-KW"/>
</dbReference>
<keyword evidence="20" id="KW-0067">ATP-binding</keyword>
<evidence type="ECO:0000256" key="27">
    <source>
        <dbReference type="ARBA" id="ARBA00023125"/>
    </source>
</evidence>
<dbReference type="EMBL" id="JADYXP020000003">
    <property type="protein sequence ID" value="KAL0128587.1"/>
    <property type="molecule type" value="Genomic_DNA"/>
</dbReference>
<protein>
    <recommendedName>
        <fullName evidence="5">RNA-directed DNA polymerase</fullName>
        <ecNumber evidence="5">2.7.7.49</ecNumber>
    </recommendedName>
    <alternativeName>
        <fullName evidence="36">Gag3-Pol3</fullName>
    </alternativeName>
</protein>
<keyword evidence="12" id="KW-0479">Metal-binding</keyword>
<dbReference type="PANTHER" id="PTHR37984">
    <property type="entry name" value="PROTEIN CBG26694"/>
    <property type="match status" value="1"/>
</dbReference>
<reference evidence="40 41" key="1">
    <citation type="submission" date="2023-03" db="EMBL/GenBank/DDBJ databases">
        <title>High recombination rates correlate with genetic variation in Cardiocondyla obscurior ants.</title>
        <authorList>
            <person name="Errbii M."/>
        </authorList>
    </citation>
    <scope>NUCLEOTIDE SEQUENCE [LARGE SCALE GENOMIC DNA]</scope>
    <source>
        <strain evidence="40">Alpha-2009</strain>
        <tissue evidence="40">Whole body</tissue>
    </source>
</reference>
<evidence type="ECO:0000256" key="28">
    <source>
        <dbReference type="ARBA" id="ARBA00023172"/>
    </source>
</evidence>
<keyword evidence="9" id="KW-0808">Transferase</keyword>
<comment type="caution">
    <text evidence="40">The sequence shown here is derived from an EMBL/GenBank/DDBJ whole genome shotgun (WGS) entry which is preliminary data.</text>
</comment>
<keyword evidence="19" id="KW-0862">Zinc</keyword>
<dbReference type="InterPro" id="IPR050951">
    <property type="entry name" value="Retrovirus_Pol_polyprotein"/>
</dbReference>
<keyword evidence="28" id="KW-0233">DNA recombination</keyword>
<evidence type="ECO:0000256" key="2">
    <source>
        <dbReference type="ARBA" id="ARBA00002180"/>
    </source>
</evidence>
<keyword evidence="26" id="KW-0917">Virion maturation</keyword>
<evidence type="ECO:0000256" key="21">
    <source>
        <dbReference type="ARBA" id="ARBA00022842"/>
    </source>
</evidence>
<evidence type="ECO:0000256" key="6">
    <source>
        <dbReference type="ARBA" id="ARBA00022490"/>
    </source>
</evidence>
<keyword evidence="7" id="KW-1188">Viral release from host cell</keyword>
<dbReference type="Gene3D" id="1.10.340.70">
    <property type="match status" value="1"/>
</dbReference>
<dbReference type="Gene3D" id="3.10.20.370">
    <property type="match status" value="1"/>
</dbReference>
<dbReference type="Gene3D" id="3.10.10.10">
    <property type="entry name" value="HIV Type 1 Reverse Transcriptase, subunit A, domain 1"/>
    <property type="match status" value="1"/>
</dbReference>
<keyword evidence="10" id="KW-0548">Nucleotidyltransferase</keyword>
<evidence type="ECO:0000256" key="4">
    <source>
        <dbReference type="ARBA" id="ARBA00004496"/>
    </source>
</evidence>
<evidence type="ECO:0000256" key="31">
    <source>
        <dbReference type="ARBA" id="ARBA00025590"/>
    </source>
</evidence>
<evidence type="ECO:0000256" key="1">
    <source>
        <dbReference type="ARBA" id="ARBA00000077"/>
    </source>
</evidence>
<evidence type="ECO:0000256" key="37">
    <source>
        <dbReference type="SAM" id="MobiDB-lite"/>
    </source>
</evidence>
<dbReference type="EC" id="2.7.7.49" evidence="5"/>
<evidence type="ECO:0000256" key="15">
    <source>
        <dbReference type="ARBA" id="ARBA00022758"/>
    </source>
</evidence>
<evidence type="ECO:0000256" key="26">
    <source>
        <dbReference type="ARBA" id="ARBA00023113"/>
    </source>
</evidence>
<keyword evidence="17" id="KW-0863">Zinc-finger</keyword>
<dbReference type="Pfam" id="PF17921">
    <property type="entry name" value="Integrase_H2C2"/>
    <property type="match status" value="1"/>
</dbReference>
<dbReference type="InterPro" id="IPR043502">
    <property type="entry name" value="DNA/RNA_pol_sf"/>
</dbReference>
<evidence type="ECO:0000256" key="12">
    <source>
        <dbReference type="ARBA" id="ARBA00022723"/>
    </source>
</evidence>
<dbReference type="InterPro" id="IPR001584">
    <property type="entry name" value="Integrase_cat-core"/>
</dbReference>
<evidence type="ECO:0000256" key="8">
    <source>
        <dbReference type="ARBA" id="ARBA00022670"/>
    </source>
</evidence>
<dbReference type="InterPro" id="IPR012337">
    <property type="entry name" value="RNaseH-like_sf"/>
</dbReference>
<gene>
    <name evidence="40" type="ORF">PUN28_003742</name>
</gene>
<keyword evidence="22" id="KW-0694">RNA-binding</keyword>
<dbReference type="SUPFAM" id="SSF56672">
    <property type="entry name" value="DNA/RNA polymerases"/>
    <property type="match status" value="1"/>
</dbReference>
<dbReference type="InterPro" id="IPR041373">
    <property type="entry name" value="RT_RNaseH"/>
</dbReference>
<evidence type="ECO:0000256" key="30">
    <source>
        <dbReference type="ARBA" id="ARBA00023268"/>
    </source>
</evidence>
<keyword evidence="24" id="KW-0695">RNA-directed DNA polymerase</keyword>
<evidence type="ECO:0000256" key="36">
    <source>
        <dbReference type="ARBA" id="ARBA00082890"/>
    </source>
</evidence>
<comment type="subunit">
    <text evidence="35">The protease is a homodimer, whose active site consists of two apposed aspartic acid residues.</text>
</comment>
<dbReference type="FunFam" id="3.10.10.10:FF:000007">
    <property type="entry name" value="Retrovirus-related Pol polyprotein from transposon 17.6-like Protein"/>
    <property type="match status" value="1"/>
</dbReference>
<keyword evidence="11" id="KW-0540">Nuclease</keyword>
<dbReference type="InterPro" id="IPR036397">
    <property type="entry name" value="RNaseH_sf"/>
</dbReference>
<keyword evidence="16" id="KW-0255">Endonuclease</keyword>
<dbReference type="Gene3D" id="3.30.420.10">
    <property type="entry name" value="Ribonuclease H-like superfamily/Ribonuclease H"/>
    <property type="match status" value="1"/>
</dbReference>
<dbReference type="PROSITE" id="PS50878">
    <property type="entry name" value="RT_POL"/>
    <property type="match status" value="1"/>
</dbReference>
<dbReference type="FunFam" id="3.30.420.10:FF:000032">
    <property type="entry name" value="Retrovirus-related Pol polyprotein from transposon 297-like Protein"/>
    <property type="match status" value="1"/>
</dbReference>
<dbReference type="GO" id="GO:0005634">
    <property type="term" value="C:nucleus"/>
    <property type="evidence" value="ECO:0007669"/>
    <property type="project" value="UniProtKB-SubCell"/>
</dbReference>
<dbReference type="GO" id="GO:0006310">
    <property type="term" value="P:DNA recombination"/>
    <property type="evidence" value="ECO:0007669"/>
    <property type="project" value="UniProtKB-KW"/>
</dbReference>
<dbReference type="Pfam" id="PF00078">
    <property type="entry name" value="RVT_1"/>
    <property type="match status" value="1"/>
</dbReference>
<comment type="function">
    <text evidence="34">Capsid protein (CA) is the structural component of the virus-like particle (VLP), forming the shell that encapsulates the genomic RNA-nucleocapsid complex.</text>
</comment>
<evidence type="ECO:0000256" key="35">
    <source>
        <dbReference type="ARBA" id="ARBA00063849"/>
    </source>
</evidence>
<comment type="function">
    <text evidence="33">Nucleocapsid protein p11 (NC) forms the nucleocore that coats the retro-elements dimeric RNA. Binds these RNAs through its zinc fingers. Promotes primer tRNA(i)-Met annealing to the multipartite primer-binding site (PBS), dimerization of Ty3 RNA and initiation of reverse transcription.</text>
</comment>
<keyword evidence="18" id="KW-0378">Hydrolase</keyword>
<accession>A0AAW2GP36</accession>
<dbReference type="GO" id="GO:0008270">
    <property type="term" value="F:zinc ion binding"/>
    <property type="evidence" value="ECO:0007669"/>
    <property type="project" value="UniProtKB-KW"/>
</dbReference>
<organism evidence="40 41">
    <name type="scientific">Cardiocondyla obscurior</name>
    <dbReference type="NCBI Taxonomy" id="286306"/>
    <lineage>
        <taxon>Eukaryota</taxon>
        <taxon>Metazoa</taxon>
        <taxon>Ecdysozoa</taxon>
        <taxon>Arthropoda</taxon>
        <taxon>Hexapoda</taxon>
        <taxon>Insecta</taxon>
        <taxon>Pterygota</taxon>
        <taxon>Neoptera</taxon>
        <taxon>Endopterygota</taxon>
        <taxon>Hymenoptera</taxon>
        <taxon>Apocrita</taxon>
        <taxon>Aculeata</taxon>
        <taxon>Formicoidea</taxon>
        <taxon>Formicidae</taxon>
        <taxon>Myrmicinae</taxon>
        <taxon>Cardiocondyla</taxon>
    </lineage>
</organism>
<dbReference type="GO" id="GO:0075523">
    <property type="term" value="P:viral translational frameshifting"/>
    <property type="evidence" value="ECO:0007669"/>
    <property type="project" value="UniProtKB-KW"/>
</dbReference>
<comment type="catalytic activity">
    <reaction evidence="1">
        <text>Endonucleolytic cleavage to 5'-phosphomonoester.</text>
        <dbReference type="EC" id="3.1.26.4"/>
    </reaction>
</comment>
<evidence type="ECO:0000256" key="32">
    <source>
        <dbReference type="ARBA" id="ARBA00025615"/>
    </source>
</evidence>
<evidence type="ECO:0000256" key="34">
    <source>
        <dbReference type="ARBA" id="ARBA00055383"/>
    </source>
</evidence>
<dbReference type="GO" id="GO:0004190">
    <property type="term" value="F:aspartic-type endopeptidase activity"/>
    <property type="evidence" value="ECO:0007669"/>
    <property type="project" value="UniProtKB-KW"/>
</dbReference>
<comment type="function">
    <text evidence="31">Reverse transcriptase/ribonuclease H (RT) is a multifunctional enzyme that catalyzes the conversion of the retro-elements RNA genome into dsDNA within the VLP. The enzyme displays a DNA polymerase activity that can copy either DNA or RNA templates, and a ribonuclease H (RNase H) activity that cleaves the RNA strand of RNA-DNA heteroduplexes during plus-strand synthesis and hydrolyzes RNA primers. The conversion leads to a linear dsDNA copy of the retrotransposon that includes long terminal repeats (LTRs) at both ends.</text>
</comment>